<dbReference type="Pfam" id="PF03747">
    <property type="entry name" value="ADP_ribosyl_GH"/>
    <property type="match status" value="1"/>
</dbReference>
<proteinExistence type="predicted"/>
<dbReference type="RefSeq" id="WP_063375779.1">
    <property type="nucleotide sequence ID" value="NZ_AUXT01000046.1"/>
</dbReference>
<evidence type="ECO:0000313" key="1">
    <source>
        <dbReference type="EMBL" id="KZN55777.1"/>
    </source>
</evidence>
<sequence>MVFRRYTDAKQRYTDDTQMSIDVANSFIASQRIEQNHLAEEFAKSYHWSRGYGPSAAKLLKGI</sequence>
<dbReference type="AlphaFoldDB" id="A0A167GKZ2"/>
<dbReference type="SUPFAM" id="SSF101478">
    <property type="entry name" value="ADP-ribosylglycohydrolase"/>
    <property type="match status" value="1"/>
</dbReference>
<comment type="caution">
    <text evidence="1">The sequence shown here is derived from an EMBL/GenBank/DDBJ whole genome shotgun (WGS) entry which is preliminary data.</text>
</comment>
<accession>A0A167GKZ2</accession>
<dbReference type="PATRIC" id="fig|1365253.3.peg.801"/>
<gene>
    <name evidence="1" type="ORF">N482_04705</name>
</gene>
<dbReference type="InterPro" id="IPR005502">
    <property type="entry name" value="Ribosyl_crysJ1"/>
</dbReference>
<protein>
    <submittedName>
        <fullName evidence="1">Uncharacterized protein</fullName>
    </submittedName>
</protein>
<dbReference type="EMBL" id="AUXT01000046">
    <property type="protein sequence ID" value="KZN55777.1"/>
    <property type="molecule type" value="Genomic_DNA"/>
</dbReference>
<organism evidence="1 2">
    <name type="scientific">Pseudoalteromonas luteoviolacea NCIMB 1942</name>
    <dbReference type="NCBI Taxonomy" id="1365253"/>
    <lineage>
        <taxon>Bacteria</taxon>
        <taxon>Pseudomonadati</taxon>
        <taxon>Pseudomonadota</taxon>
        <taxon>Gammaproteobacteria</taxon>
        <taxon>Alteromonadales</taxon>
        <taxon>Pseudoalteromonadaceae</taxon>
        <taxon>Pseudoalteromonas</taxon>
    </lineage>
</organism>
<dbReference type="Gene3D" id="1.10.4080.10">
    <property type="entry name" value="ADP-ribosylation/Crystallin J1"/>
    <property type="match status" value="1"/>
</dbReference>
<reference evidence="1 2" key="1">
    <citation type="submission" date="2013-07" db="EMBL/GenBank/DDBJ databases">
        <title>Comparative Genomic and Metabolomic Analysis of Twelve Strains of Pseudoalteromonas luteoviolacea.</title>
        <authorList>
            <person name="Vynne N.G."/>
            <person name="Mansson M."/>
            <person name="Gram L."/>
        </authorList>
    </citation>
    <scope>NUCLEOTIDE SEQUENCE [LARGE SCALE GENOMIC DNA]</scope>
    <source>
        <strain evidence="1 2">NCIMB 1942</strain>
    </source>
</reference>
<name>A0A167GKZ2_9GAMM</name>
<dbReference type="Proteomes" id="UP000076587">
    <property type="component" value="Unassembled WGS sequence"/>
</dbReference>
<evidence type="ECO:0000313" key="2">
    <source>
        <dbReference type="Proteomes" id="UP000076587"/>
    </source>
</evidence>
<dbReference type="InterPro" id="IPR036705">
    <property type="entry name" value="Ribosyl_crysJ1_sf"/>
</dbReference>